<evidence type="ECO:0000256" key="4">
    <source>
        <dbReference type="ARBA" id="ARBA00023289"/>
    </source>
</evidence>
<evidence type="ECO:0000313" key="7">
    <source>
        <dbReference type="Proteomes" id="UP000250321"/>
    </source>
</evidence>
<evidence type="ECO:0000256" key="5">
    <source>
        <dbReference type="ARBA" id="ARBA00024045"/>
    </source>
</evidence>
<accession>A0A314UAC4</accession>
<evidence type="ECO:0000256" key="3">
    <source>
        <dbReference type="ARBA" id="ARBA00023288"/>
    </source>
</evidence>
<dbReference type="OrthoDB" id="1110082at2759"/>
<keyword evidence="3" id="KW-0449">Lipoprotein</keyword>
<dbReference type="Proteomes" id="UP000250321">
    <property type="component" value="Unassembled WGS sequence"/>
</dbReference>
<dbReference type="GO" id="GO:0046872">
    <property type="term" value="F:metal ion binding"/>
    <property type="evidence" value="ECO:0007669"/>
    <property type="project" value="UniProtKB-KW"/>
</dbReference>
<evidence type="ECO:0000256" key="1">
    <source>
        <dbReference type="ARBA" id="ARBA00022481"/>
    </source>
</evidence>
<proteinExistence type="inferred from homology"/>
<comment type="similarity">
    <text evidence="5">Belongs to the HIPP family.</text>
</comment>
<protein>
    <submittedName>
        <fullName evidence="6">Uncharacterized protein</fullName>
    </submittedName>
</protein>
<evidence type="ECO:0000256" key="2">
    <source>
        <dbReference type="ARBA" id="ARBA00022723"/>
    </source>
</evidence>
<comment type="caution">
    <text evidence="6">The sequence shown here is derived from an EMBL/GenBank/DDBJ whole genome shotgun (WGS) entry which is preliminary data.</text>
</comment>
<dbReference type="AlphaFoldDB" id="A0A314UAC4"/>
<evidence type="ECO:0000313" key="6">
    <source>
        <dbReference type="EMBL" id="PQM34333.1"/>
    </source>
</evidence>
<gene>
    <name evidence="6" type="ORF">Pyn_19469</name>
</gene>
<name>A0A314UAC4_PRUYE</name>
<dbReference type="STRING" id="2094558.A0A314UAC4"/>
<dbReference type="EMBL" id="PJQY01003818">
    <property type="protein sequence ID" value="PQM34333.1"/>
    <property type="molecule type" value="Genomic_DNA"/>
</dbReference>
<keyword evidence="4" id="KW-0636">Prenylation</keyword>
<sequence>MESRSYMYIYLHPSFVYYFSSTCGVKIDTNSDGWHKCLTKMLKKIQGASYNVDAEGGMAYVSGKVNPRKLIRRLVKAGKEAELCWVRTGDEFTYGNGNGNGYYEDQRYYDPSSNYIGLTAGPNYYNLNGNYGHGYYSSYSHHHGHPMNNYYPQAPYSYNYYF</sequence>
<organism evidence="6 7">
    <name type="scientific">Prunus yedoensis var. nudiflora</name>
    <dbReference type="NCBI Taxonomy" id="2094558"/>
    <lineage>
        <taxon>Eukaryota</taxon>
        <taxon>Viridiplantae</taxon>
        <taxon>Streptophyta</taxon>
        <taxon>Embryophyta</taxon>
        <taxon>Tracheophyta</taxon>
        <taxon>Spermatophyta</taxon>
        <taxon>Magnoliopsida</taxon>
        <taxon>eudicotyledons</taxon>
        <taxon>Gunneridae</taxon>
        <taxon>Pentapetalae</taxon>
        <taxon>rosids</taxon>
        <taxon>fabids</taxon>
        <taxon>Rosales</taxon>
        <taxon>Rosaceae</taxon>
        <taxon>Amygdaloideae</taxon>
        <taxon>Amygdaleae</taxon>
        <taxon>Prunus</taxon>
    </lineage>
</organism>
<dbReference type="PANTHER" id="PTHR45868">
    <property type="entry name" value="HEAVY METAL-ASSOCIATED ISOPRENYLATED PLANT PROTEIN 33-RELATED"/>
    <property type="match status" value="1"/>
</dbReference>
<dbReference type="SUPFAM" id="SSF55008">
    <property type="entry name" value="HMA, heavy metal-associated domain"/>
    <property type="match status" value="1"/>
</dbReference>
<keyword evidence="7" id="KW-1185">Reference proteome</keyword>
<dbReference type="PANTHER" id="PTHR45868:SF22">
    <property type="entry name" value="METAL ION-BINDING PROTEIN"/>
    <property type="match status" value="1"/>
</dbReference>
<dbReference type="InterPro" id="IPR036163">
    <property type="entry name" value="HMA_dom_sf"/>
</dbReference>
<keyword evidence="2" id="KW-0479">Metal-binding</keyword>
<dbReference type="Gene3D" id="3.30.70.100">
    <property type="match status" value="1"/>
</dbReference>
<reference evidence="6 7" key="1">
    <citation type="submission" date="2018-02" db="EMBL/GenBank/DDBJ databases">
        <title>Draft genome of wild Prunus yedoensis var. nudiflora.</title>
        <authorList>
            <person name="Baek S."/>
            <person name="Kim J.-H."/>
            <person name="Choi K."/>
            <person name="Kim G.-B."/>
            <person name="Cho A."/>
            <person name="Jang H."/>
            <person name="Shin C.-H."/>
            <person name="Yu H.-J."/>
            <person name="Mun J.-H."/>
        </authorList>
    </citation>
    <scope>NUCLEOTIDE SEQUENCE [LARGE SCALE GENOMIC DNA]</scope>
    <source>
        <strain evidence="7">cv. Jeju island</strain>
        <tissue evidence="6">Leaf</tissue>
    </source>
</reference>
<keyword evidence="1" id="KW-0488">Methylation</keyword>